<proteinExistence type="predicted"/>
<dbReference type="SMART" id="SM00321">
    <property type="entry name" value="WSC"/>
    <property type="match status" value="1"/>
</dbReference>
<dbReference type="PANTHER" id="PTHR15549">
    <property type="entry name" value="PAIRED IMMUNOGLOBULIN-LIKE TYPE 2 RECEPTOR"/>
    <property type="match status" value="1"/>
</dbReference>
<feature type="region of interest" description="Disordered" evidence="5">
    <location>
        <begin position="244"/>
        <end position="414"/>
    </location>
</feature>
<feature type="compositionally biased region" description="Basic residues" evidence="5">
    <location>
        <begin position="319"/>
        <end position="328"/>
    </location>
</feature>
<dbReference type="InterPro" id="IPR002889">
    <property type="entry name" value="WSC_carb-bd"/>
</dbReference>
<keyword evidence="4 6" id="KW-0472">Membrane</keyword>
<evidence type="ECO:0000256" key="2">
    <source>
        <dbReference type="ARBA" id="ARBA00022692"/>
    </source>
</evidence>
<name>A0A4U0VCW9_9PEZI</name>
<evidence type="ECO:0000313" key="8">
    <source>
        <dbReference type="EMBL" id="TKA46847.1"/>
    </source>
</evidence>
<dbReference type="GO" id="GO:0071944">
    <property type="term" value="C:cell periphery"/>
    <property type="evidence" value="ECO:0007669"/>
    <property type="project" value="UniProtKB-ARBA"/>
</dbReference>
<feature type="compositionally biased region" description="Low complexity" evidence="5">
    <location>
        <begin position="173"/>
        <end position="187"/>
    </location>
</feature>
<dbReference type="InterPro" id="IPR051694">
    <property type="entry name" value="Immunoregulatory_rcpt-like"/>
</dbReference>
<feature type="compositionally biased region" description="Low complexity" evidence="5">
    <location>
        <begin position="351"/>
        <end position="386"/>
    </location>
</feature>
<dbReference type="STRING" id="329885.A0A4U0VCW9"/>
<evidence type="ECO:0000256" key="6">
    <source>
        <dbReference type="SAM" id="Phobius"/>
    </source>
</evidence>
<evidence type="ECO:0000259" key="7">
    <source>
        <dbReference type="PROSITE" id="PS51212"/>
    </source>
</evidence>
<dbReference type="PANTHER" id="PTHR15549:SF30">
    <property type="entry name" value="MID2 DOMAIN-CONTAINING PROTEIN"/>
    <property type="match status" value="1"/>
</dbReference>
<dbReference type="GO" id="GO:0016020">
    <property type="term" value="C:membrane"/>
    <property type="evidence" value="ECO:0007669"/>
    <property type="project" value="UniProtKB-SubCell"/>
</dbReference>
<reference evidence="8 9" key="1">
    <citation type="submission" date="2017-03" db="EMBL/GenBank/DDBJ databases">
        <title>Genomes of endolithic fungi from Antarctica.</title>
        <authorList>
            <person name="Coleine C."/>
            <person name="Masonjones S."/>
            <person name="Stajich J.E."/>
        </authorList>
    </citation>
    <scope>NUCLEOTIDE SEQUENCE [LARGE SCALE GENOMIC DNA]</scope>
    <source>
        <strain evidence="8 9">CCFEE 5311</strain>
    </source>
</reference>
<dbReference type="Proteomes" id="UP000310066">
    <property type="component" value="Unassembled WGS sequence"/>
</dbReference>
<organism evidence="8 9">
    <name type="scientific">Friedmanniomyces endolithicus</name>
    <dbReference type="NCBI Taxonomy" id="329885"/>
    <lineage>
        <taxon>Eukaryota</taxon>
        <taxon>Fungi</taxon>
        <taxon>Dikarya</taxon>
        <taxon>Ascomycota</taxon>
        <taxon>Pezizomycotina</taxon>
        <taxon>Dothideomycetes</taxon>
        <taxon>Dothideomycetidae</taxon>
        <taxon>Mycosphaerellales</taxon>
        <taxon>Teratosphaeriaceae</taxon>
        <taxon>Friedmanniomyces</taxon>
    </lineage>
</organism>
<feature type="region of interest" description="Disordered" evidence="5">
    <location>
        <begin position="173"/>
        <end position="195"/>
    </location>
</feature>
<dbReference type="AlphaFoldDB" id="A0A4U0VCW9"/>
<accession>A0A4U0VCW9</accession>
<sequence length="464" mass="47661">MLPSTLASTTAYAASILATSFTLLTSAHAHAHDRSLLSRPLATLRPRQANPAMTYQACYSSSAGLTDQGSFEYQTSSYCQNICVKQNQAVLGLSAGSDCWCGGIGFYSIFLSGTESSVPNAGASASSSSDSSTSTSGASTSTSQPSSTSTPSTTATPSVVTSVAPGQTVIVTQPASEASSSPASSTPTPQPQPHTTNVAGIAAGVVIGVVAVAALIGALVFWLKRRKQRAAEDEYKRSTQVSAFMRGGGGGVAGGEPKPPATAYSNMSDSRLDPTAGNRNSAGSIADAEDYSRRILRVANPDGERERERERGRPESREKSKHKPKKRPGTPPANSTEKQTKKHKGKPPHELSSLTHSPLLSSLSSHLSSPSSTSSYSSSSSSTSTTGKGTLTNIGAGTFPNPQRLRPHIASHGDAQRAGVQGDIVFVCVGVDGIGCTVSVGIVGVIVDVAVDVDNVGVPAVPAR</sequence>
<protein>
    <recommendedName>
        <fullName evidence="7">WSC domain-containing protein</fullName>
    </recommendedName>
</protein>
<evidence type="ECO:0000256" key="3">
    <source>
        <dbReference type="ARBA" id="ARBA00022989"/>
    </source>
</evidence>
<comment type="caution">
    <text evidence="8">The sequence shown here is derived from an EMBL/GenBank/DDBJ whole genome shotgun (WGS) entry which is preliminary data.</text>
</comment>
<evidence type="ECO:0000256" key="4">
    <source>
        <dbReference type="ARBA" id="ARBA00023136"/>
    </source>
</evidence>
<dbReference type="OrthoDB" id="2019572at2759"/>
<dbReference type="EMBL" id="NAJP01000007">
    <property type="protein sequence ID" value="TKA46847.1"/>
    <property type="molecule type" value="Genomic_DNA"/>
</dbReference>
<evidence type="ECO:0000313" key="9">
    <source>
        <dbReference type="Proteomes" id="UP000310066"/>
    </source>
</evidence>
<feature type="transmembrane region" description="Helical" evidence="6">
    <location>
        <begin position="198"/>
        <end position="223"/>
    </location>
</feature>
<comment type="subcellular location">
    <subcellularLocation>
        <location evidence="1">Membrane</location>
        <topology evidence="1">Single-pass membrane protein</topology>
    </subcellularLocation>
</comment>
<feature type="domain" description="WSC" evidence="7">
    <location>
        <begin position="52"/>
        <end position="141"/>
    </location>
</feature>
<gene>
    <name evidence="8" type="ORF">B0A54_03803</name>
</gene>
<feature type="region of interest" description="Disordered" evidence="5">
    <location>
        <begin position="120"/>
        <end position="160"/>
    </location>
</feature>
<dbReference type="PROSITE" id="PS51212">
    <property type="entry name" value="WSC"/>
    <property type="match status" value="1"/>
</dbReference>
<feature type="compositionally biased region" description="Basic and acidic residues" evidence="5">
    <location>
        <begin position="302"/>
        <end position="318"/>
    </location>
</feature>
<keyword evidence="2 6" id="KW-0812">Transmembrane</keyword>
<evidence type="ECO:0000256" key="1">
    <source>
        <dbReference type="ARBA" id="ARBA00004167"/>
    </source>
</evidence>
<evidence type="ECO:0000256" key="5">
    <source>
        <dbReference type="SAM" id="MobiDB-lite"/>
    </source>
</evidence>
<keyword evidence="3 6" id="KW-1133">Transmembrane helix</keyword>